<evidence type="ECO:0000313" key="7">
    <source>
        <dbReference type="Proteomes" id="UP001276564"/>
    </source>
</evidence>
<dbReference type="RefSeq" id="WP_320321679.1">
    <property type="nucleotide sequence ID" value="NZ_JAVIIP010000017.1"/>
</dbReference>
<proteinExistence type="inferred from homology"/>
<dbReference type="SUPFAM" id="SSF46785">
    <property type="entry name" value="Winged helix' DNA-binding domain"/>
    <property type="match status" value="1"/>
</dbReference>
<dbReference type="InterPro" id="IPR036390">
    <property type="entry name" value="WH_DNA-bd_sf"/>
</dbReference>
<dbReference type="EMBL" id="JAVIIP010000017">
    <property type="protein sequence ID" value="MDX8540951.1"/>
    <property type="molecule type" value="Genomic_DNA"/>
</dbReference>
<dbReference type="Pfam" id="PF03466">
    <property type="entry name" value="LysR_substrate"/>
    <property type="match status" value="1"/>
</dbReference>
<keyword evidence="3" id="KW-0238">DNA-binding</keyword>
<comment type="caution">
    <text evidence="6">The sequence shown here is derived from an EMBL/GenBank/DDBJ whole genome shotgun (WGS) entry which is preliminary data.</text>
</comment>
<dbReference type="Gene3D" id="3.40.190.290">
    <property type="match status" value="1"/>
</dbReference>
<dbReference type="InterPro" id="IPR005119">
    <property type="entry name" value="LysR_subst-bd"/>
</dbReference>
<evidence type="ECO:0000313" key="6">
    <source>
        <dbReference type="EMBL" id="MDX8540951.1"/>
    </source>
</evidence>
<comment type="similarity">
    <text evidence="1">Belongs to the LysR transcriptional regulatory family.</text>
</comment>
<keyword evidence="2" id="KW-0805">Transcription regulation</keyword>
<dbReference type="Pfam" id="PF00126">
    <property type="entry name" value="HTH_1"/>
    <property type="match status" value="1"/>
</dbReference>
<reference evidence="6 7" key="1">
    <citation type="submission" date="2023-08" db="EMBL/GenBank/DDBJ databases">
        <title>Implementing the SeqCode for naming new Mesorhizobium species isolated from Vachellia karroo root nodules.</title>
        <authorList>
            <person name="Van Lill M."/>
        </authorList>
    </citation>
    <scope>NUCLEOTIDE SEQUENCE [LARGE SCALE GENOMIC DNA]</scope>
    <source>
        <strain evidence="6 7">VK4B</strain>
    </source>
</reference>
<sequence length="311" mass="34317">MRRNDLGDLNVFLAIAEERSFTRAAARLGQSQSSLSQTVRRLEERLGMRLLTRTTRSVAPTQAGAQLIETLKPALADVEARLATLSELRDTPSGLVRVTAELHAAQTVLWPAVSRLMYAYPDVQVEISVDASFTDIVADQFDAGIRMGEQVAKDMIAVRIGPDLRMVVVGSPSYLAKHGTPHTPHDLIQHRCMNLRLPTAGGLYAWEFQKDGRELHVRVEGPLILNDERLAITAALAGHGLAMVTEDSTAQAVADGALIRVLDDWCRTFQGYHLYYPDRRHPSPAFAALLKELRHQLASGGRATAARRSRR</sequence>
<evidence type="ECO:0000256" key="4">
    <source>
        <dbReference type="ARBA" id="ARBA00023163"/>
    </source>
</evidence>
<evidence type="ECO:0000256" key="2">
    <source>
        <dbReference type="ARBA" id="ARBA00023015"/>
    </source>
</evidence>
<dbReference type="SUPFAM" id="SSF53850">
    <property type="entry name" value="Periplasmic binding protein-like II"/>
    <property type="match status" value="1"/>
</dbReference>
<organism evidence="6 7">
    <name type="scientific">Mesorhizobium abyssinicae</name>
    <dbReference type="NCBI Taxonomy" id="1209958"/>
    <lineage>
        <taxon>Bacteria</taxon>
        <taxon>Pseudomonadati</taxon>
        <taxon>Pseudomonadota</taxon>
        <taxon>Alphaproteobacteria</taxon>
        <taxon>Hyphomicrobiales</taxon>
        <taxon>Phyllobacteriaceae</taxon>
        <taxon>Mesorhizobium</taxon>
    </lineage>
</organism>
<dbReference type="InterPro" id="IPR058163">
    <property type="entry name" value="LysR-type_TF_proteobact-type"/>
</dbReference>
<feature type="domain" description="HTH lysR-type" evidence="5">
    <location>
        <begin position="4"/>
        <end position="61"/>
    </location>
</feature>
<protein>
    <submittedName>
        <fullName evidence="6">LysR family transcriptional regulator</fullName>
    </submittedName>
</protein>
<dbReference type="Proteomes" id="UP001276564">
    <property type="component" value="Unassembled WGS sequence"/>
</dbReference>
<dbReference type="PRINTS" id="PR00039">
    <property type="entry name" value="HTHLYSR"/>
</dbReference>
<dbReference type="InterPro" id="IPR000847">
    <property type="entry name" value="LysR_HTH_N"/>
</dbReference>
<gene>
    <name evidence="6" type="ORF">RFM23_25370</name>
</gene>
<keyword evidence="7" id="KW-1185">Reference proteome</keyword>
<evidence type="ECO:0000256" key="1">
    <source>
        <dbReference type="ARBA" id="ARBA00009437"/>
    </source>
</evidence>
<keyword evidence="4" id="KW-0804">Transcription</keyword>
<dbReference type="Gene3D" id="1.10.10.10">
    <property type="entry name" value="Winged helix-like DNA-binding domain superfamily/Winged helix DNA-binding domain"/>
    <property type="match status" value="1"/>
</dbReference>
<name>A0ABU5AUQ4_9HYPH</name>
<dbReference type="InterPro" id="IPR036388">
    <property type="entry name" value="WH-like_DNA-bd_sf"/>
</dbReference>
<accession>A0ABU5AUQ4</accession>
<dbReference type="CDD" id="cd08474">
    <property type="entry name" value="PBP2_CrgA_like_5"/>
    <property type="match status" value="1"/>
</dbReference>
<evidence type="ECO:0000259" key="5">
    <source>
        <dbReference type="PROSITE" id="PS50931"/>
    </source>
</evidence>
<evidence type="ECO:0000256" key="3">
    <source>
        <dbReference type="ARBA" id="ARBA00023125"/>
    </source>
</evidence>
<dbReference type="PANTHER" id="PTHR30537:SF1">
    <property type="entry name" value="HTH-TYPE TRANSCRIPTIONAL REGULATOR PGRR"/>
    <property type="match status" value="1"/>
</dbReference>
<dbReference type="PANTHER" id="PTHR30537">
    <property type="entry name" value="HTH-TYPE TRANSCRIPTIONAL REGULATOR"/>
    <property type="match status" value="1"/>
</dbReference>
<dbReference type="PROSITE" id="PS50931">
    <property type="entry name" value="HTH_LYSR"/>
    <property type="match status" value="1"/>
</dbReference>